<dbReference type="Proteomes" id="UP000054477">
    <property type="component" value="Unassembled WGS sequence"/>
</dbReference>
<protein>
    <submittedName>
        <fullName evidence="1">Uncharacterized protein</fullName>
    </submittedName>
</protein>
<sequence length="202" mass="22687">MLIKAAHDHRTKILQHPRTKTSITLPDSVQFHRQDHGRDPVITTQPLRDFTDAALAAHRLVRLAACGLVFPIAGGNRRQVVFSADDDLGGYHSLPKINVQHRFQNQAVGVVVHRARVTVGACRFLIYGYTKDGKQINRSLKIIRPSSEWCGELVVFQLGARVPFLSRFTARKRVVDIAVTVFMSRVTEAYDIGRSPPTRIEV</sequence>
<dbReference type="EMBL" id="KN838584">
    <property type="protein sequence ID" value="KIK03085.1"/>
    <property type="molecule type" value="Genomic_DNA"/>
</dbReference>
<organism evidence="1 2">
    <name type="scientific">Laccaria amethystina LaAM-08-1</name>
    <dbReference type="NCBI Taxonomy" id="1095629"/>
    <lineage>
        <taxon>Eukaryota</taxon>
        <taxon>Fungi</taxon>
        <taxon>Dikarya</taxon>
        <taxon>Basidiomycota</taxon>
        <taxon>Agaricomycotina</taxon>
        <taxon>Agaricomycetes</taxon>
        <taxon>Agaricomycetidae</taxon>
        <taxon>Agaricales</taxon>
        <taxon>Agaricineae</taxon>
        <taxon>Hydnangiaceae</taxon>
        <taxon>Laccaria</taxon>
    </lineage>
</organism>
<dbReference type="AlphaFoldDB" id="A0A0C9WUW0"/>
<reference evidence="2" key="2">
    <citation type="submission" date="2015-01" db="EMBL/GenBank/DDBJ databases">
        <title>Evolutionary Origins and Diversification of the Mycorrhizal Mutualists.</title>
        <authorList>
            <consortium name="DOE Joint Genome Institute"/>
            <consortium name="Mycorrhizal Genomics Consortium"/>
            <person name="Kohler A."/>
            <person name="Kuo A."/>
            <person name="Nagy L.G."/>
            <person name="Floudas D."/>
            <person name="Copeland A."/>
            <person name="Barry K.W."/>
            <person name="Cichocki N."/>
            <person name="Veneault-Fourrey C."/>
            <person name="LaButti K."/>
            <person name="Lindquist E.A."/>
            <person name="Lipzen A."/>
            <person name="Lundell T."/>
            <person name="Morin E."/>
            <person name="Murat C."/>
            <person name="Riley R."/>
            <person name="Ohm R."/>
            <person name="Sun H."/>
            <person name="Tunlid A."/>
            <person name="Henrissat B."/>
            <person name="Grigoriev I.V."/>
            <person name="Hibbett D.S."/>
            <person name="Martin F."/>
        </authorList>
    </citation>
    <scope>NUCLEOTIDE SEQUENCE [LARGE SCALE GENOMIC DNA]</scope>
    <source>
        <strain evidence="2">LaAM-08-1</strain>
    </source>
</reference>
<evidence type="ECO:0000313" key="1">
    <source>
        <dbReference type="EMBL" id="KIK03085.1"/>
    </source>
</evidence>
<evidence type="ECO:0000313" key="2">
    <source>
        <dbReference type="Proteomes" id="UP000054477"/>
    </source>
</evidence>
<keyword evidence="2" id="KW-1185">Reference proteome</keyword>
<accession>A0A0C9WUW0</accession>
<proteinExistence type="predicted"/>
<reference evidence="1 2" key="1">
    <citation type="submission" date="2014-04" db="EMBL/GenBank/DDBJ databases">
        <authorList>
            <consortium name="DOE Joint Genome Institute"/>
            <person name="Kuo A."/>
            <person name="Kohler A."/>
            <person name="Nagy L.G."/>
            <person name="Floudas D."/>
            <person name="Copeland A."/>
            <person name="Barry K.W."/>
            <person name="Cichocki N."/>
            <person name="Veneault-Fourrey C."/>
            <person name="LaButti K."/>
            <person name="Lindquist E.A."/>
            <person name="Lipzen A."/>
            <person name="Lundell T."/>
            <person name="Morin E."/>
            <person name="Murat C."/>
            <person name="Sun H."/>
            <person name="Tunlid A."/>
            <person name="Henrissat B."/>
            <person name="Grigoriev I.V."/>
            <person name="Hibbett D.S."/>
            <person name="Martin F."/>
            <person name="Nordberg H.P."/>
            <person name="Cantor M.N."/>
            <person name="Hua S.X."/>
        </authorList>
    </citation>
    <scope>NUCLEOTIDE SEQUENCE [LARGE SCALE GENOMIC DNA]</scope>
    <source>
        <strain evidence="1 2">LaAM-08-1</strain>
    </source>
</reference>
<gene>
    <name evidence="1" type="ORF">K443DRAFT_5668</name>
</gene>
<name>A0A0C9WUW0_9AGAR</name>
<dbReference type="OrthoDB" id="3169926at2759"/>
<dbReference type="HOGENOM" id="CLU_1354812_0_0_1"/>